<reference evidence="1 2" key="1">
    <citation type="journal article" date="2017" name="Genome Announc.">
        <title>Twelve Complete Reference Genomes of Clinical Isolates in the Capnocytophaga Genus.</title>
        <authorList>
            <person name="Villarma A."/>
            <person name="Gulvik C.A."/>
            <person name="Rowe L.A."/>
            <person name="Sheth M."/>
            <person name="Juieng P."/>
            <person name="Nicholson A.C."/>
            <person name="Loparev V.N."/>
            <person name="McQuiston J.R."/>
        </authorList>
    </citation>
    <scope>NUCLEOTIDE SEQUENCE [LARGE SCALE GENOMIC DNA]</scope>
    <source>
        <strain evidence="1 2">G7591</strain>
    </source>
</reference>
<dbReference type="AlphaFoldDB" id="A0A250E6Q4"/>
<proteinExistence type="predicted"/>
<dbReference type="KEGG" id="ccyn:CGC48_01500"/>
<gene>
    <name evidence="1" type="ORF">CGC48_01500</name>
</gene>
<dbReference type="EMBL" id="CP022378">
    <property type="protein sequence ID" value="ATA67415.1"/>
    <property type="molecule type" value="Genomic_DNA"/>
</dbReference>
<organism evidence="1 2">
    <name type="scientific">Capnocytophaga cynodegmi</name>
    <dbReference type="NCBI Taxonomy" id="28189"/>
    <lineage>
        <taxon>Bacteria</taxon>
        <taxon>Pseudomonadati</taxon>
        <taxon>Bacteroidota</taxon>
        <taxon>Flavobacteriia</taxon>
        <taxon>Flavobacteriales</taxon>
        <taxon>Flavobacteriaceae</taxon>
        <taxon>Capnocytophaga</taxon>
    </lineage>
</organism>
<accession>A0A250E6Q4</accession>
<dbReference type="Proteomes" id="UP000242855">
    <property type="component" value="Chromosome"/>
</dbReference>
<protein>
    <submittedName>
        <fullName evidence="1">Uncharacterized protein</fullName>
    </submittedName>
</protein>
<name>A0A250E6Q4_9FLAO</name>
<evidence type="ECO:0000313" key="2">
    <source>
        <dbReference type="Proteomes" id="UP000242855"/>
    </source>
</evidence>
<sequence>MLFTKQQNNEDIQETMKAICYRLYNPNDIMKSYVQIKQPKEEFLKRADEAIKRNWINYLPENSEVISETEEIVEEEKELTTVKDLNIFDDNDFEKKLDVINNLNNKEFIFNLLNLSVEYEIFDKLFPILIDEYLCKEYFMQNYPVLVDSKKNIDKLRYYNKNLFEYKGKSYYVTNDWYKNTSKNTRKNRTPFISMIREMIQES</sequence>
<evidence type="ECO:0000313" key="1">
    <source>
        <dbReference type="EMBL" id="ATA67415.1"/>
    </source>
</evidence>